<keyword evidence="3 5" id="KW-1133">Transmembrane helix</keyword>
<evidence type="ECO:0000256" key="1">
    <source>
        <dbReference type="ARBA" id="ARBA00004141"/>
    </source>
</evidence>
<reference evidence="6 7" key="1">
    <citation type="submission" date="2021-01" db="EMBL/GenBank/DDBJ databases">
        <title>Roseomonas sp. nov, a bacterium isolated from an oil production mixture in Yumen Oilfield.</title>
        <authorList>
            <person name="Wu D."/>
        </authorList>
    </citation>
    <scope>NUCLEOTIDE SEQUENCE [LARGE SCALE GENOMIC DNA]</scope>
    <source>
        <strain evidence="6 7">ROY-5-3</strain>
    </source>
</reference>
<comment type="subcellular location">
    <subcellularLocation>
        <location evidence="5">Cell membrane</location>
        <topology evidence="5">Multi-pass membrane protein</topology>
    </subcellularLocation>
    <subcellularLocation>
        <location evidence="1">Membrane</location>
        <topology evidence="1">Multi-pass membrane protein</topology>
    </subcellularLocation>
</comment>
<gene>
    <name evidence="6" type="ORF">JJQ90_14415</name>
</gene>
<dbReference type="Pfam" id="PF01925">
    <property type="entry name" value="TauE"/>
    <property type="match status" value="1"/>
</dbReference>
<feature type="transmembrane region" description="Helical" evidence="5">
    <location>
        <begin position="222"/>
        <end position="245"/>
    </location>
</feature>
<keyword evidence="5" id="KW-1003">Cell membrane</keyword>
<dbReference type="Proteomes" id="UP000689967">
    <property type="component" value="Unassembled WGS sequence"/>
</dbReference>
<protein>
    <recommendedName>
        <fullName evidence="5">Probable membrane transporter protein</fullName>
    </recommendedName>
</protein>
<evidence type="ECO:0000256" key="2">
    <source>
        <dbReference type="ARBA" id="ARBA00022692"/>
    </source>
</evidence>
<dbReference type="InterPro" id="IPR002781">
    <property type="entry name" value="TM_pro_TauE-like"/>
</dbReference>
<name>A0ABS6H959_9PROT</name>
<keyword evidence="7" id="KW-1185">Reference proteome</keyword>
<feature type="transmembrane region" description="Helical" evidence="5">
    <location>
        <begin position="197"/>
        <end position="215"/>
    </location>
</feature>
<organism evidence="6 7">
    <name type="scientific">Falsiroseomonas oleicola</name>
    <dbReference type="NCBI Taxonomy" id="2801474"/>
    <lineage>
        <taxon>Bacteria</taxon>
        <taxon>Pseudomonadati</taxon>
        <taxon>Pseudomonadota</taxon>
        <taxon>Alphaproteobacteria</taxon>
        <taxon>Acetobacterales</taxon>
        <taxon>Roseomonadaceae</taxon>
        <taxon>Falsiroseomonas</taxon>
    </lineage>
</organism>
<dbReference type="PANTHER" id="PTHR43701:SF12">
    <property type="entry name" value="MEMBRANE TRANSPORTER PROTEIN YTNM-RELATED"/>
    <property type="match status" value="1"/>
</dbReference>
<dbReference type="RefSeq" id="WP_216876561.1">
    <property type="nucleotide sequence ID" value="NZ_JAERQM010000004.1"/>
</dbReference>
<keyword evidence="2 5" id="KW-0812">Transmembrane</keyword>
<dbReference type="InterPro" id="IPR051598">
    <property type="entry name" value="TSUP/Inactive_protease-like"/>
</dbReference>
<accession>A0ABS6H959</accession>
<evidence type="ECO:0000256" key="4">
    <source>
        <dbReference type="ARBA" id="ARBA00023136"/>
    </source>
</evidence>
<keyword evidence="4 5" id="KW-0472">Membrane</keyword>
<proteinExistence type="inferred from homology"/>
<evidence type="ECO:0000256" key="5">
    <source>
        <dbReference type="RuleBase" id="RU363041"/>
    </source>
</evidence>
<evidence type="ECO:0000313" key="7">
    <source>
        <dbReference type="Proteomes" id="UP000689967"/>
    </source>
</evidence>
<feature type="transmembrane region" description="Helical" evidence="5">
    <location>
        <begin position="72"/>
        <end position="92"/>
    </location>
</feature>
<evidence type="ECO:0000256" key="3">
    <source>
        <dbReference type="ARBA" id="ARBA00022989"/>
    </source>
</evidence>
<dbReference type="EMBL" id="JAERQM010000004">
    <property type="protein sequence ID" value="MBU8544911.1"/>
    <property type="molecule type" value="Genomic_DNA"/>
</dbReference>
<evidence type="ECO:0000313" key="6">
    <source>
        <dbReference type="EMBL" id="MBU8544911.1"/>
    </source>
</evidence>
<sequence length="246" mass="25268">MDEFLVFVAVGFAAQMIDGAIGMAYGLTATSVLISFGTHPAVASASIHAAEVFTTGVSGLAHWRLGNVQPRLVARLALPGMAGGIAGALVASFLPMHIIRPLVSAYLLLMGGLILWRALRPREAQPGGRVTLLGLTGGFLDAAGGGGWGPLVTSTLIGRGDVPRMAIGSTNAAEFFVTFAVTVTFFAAIGLELWQAILGLVVGGVLAAPFAALIARHLPARALMLLVGGVIMLLSLRSLAAALGWF</sequence>
<feature type="transmembrane region" description="Helical" evidence="5">
    <location>
        <begin position="172"/>
        <end position="191"/>
    </location>
</feature>
<dbReference type="PANTHER" id="PTHR43701">
    <property type="entry name" value="MEMBRANE TRANSPORTER PROTEIN MJ0441-RELATED"/>
    <property type="match status" value="1"/>
</dbReference>
<feature type="transmembrane region" description="Helical" evidence="5">
    <location>
        <begin position="98"/>
        <end position="119"/>
    </location>
</feature>
<comment type="caution">
    <text evidence="6">The sequence shown here is derived from an EMBL/GenBank/DDBJ whole genome shotgun (WGS) entry which is preliminary data.</text>
</comment>
<comment type="similarity">
    <text evidence="5">Belongs to the 4-toluene sulfonate uptake permease (TSUP) (TC 2.A.102) family.</text>
</comment>